<comment type="cofactor">
    <cofactor evidence="1 10">
        <name>pyridoxal 5'-phosphate</name>
        <dbReference type="ChEBI" id="CHEBI:597326"/>
    </cofactor>
</comment>
<dbReference type="NCBIfam" id="NF009897">
    <property type="entry name" value="PRK13357.1"/>
    <property type="match status" value="1"/>
</dbReference>
<evidence type="ECO:0000256" key="7">
    <source>
        <dbReference type="ARBA" id="ARBA00023304"/>
    </source>
</evidence>
<evidence type="ECO:0000256" key="1">
    <source>
        <dbReference type="ARBA" id="ARBA00001933"/>
    </source>
</evidence>
<dbReference type="InterPro" id="IPR001544">
    <property type="entry name" value="Aminotrans_IV"/>
</dbReference>
<dbReference type="Proteomes" id="UP000184073">
    <property type="component" value="Unassembled WGS sequence"/>
</dbReference>
<dbReference type="NCBIfam" id="TIGR01123">
    <property type="entry name" value="ilvE_II"/>
    <property type="match status" value="1"/>
</dbReference>
<keyword evidence="7 11" id="KW-0100">Branched-chain amino acid biosynthesis</keyword>
<dbReference type="AlphaFoldDB" id="A0A1L9Q2X0"/>
<dbReference type="EC" id="2.6.1.42" evidence="11"/>
<dbReference type="InterPro" id="IPR018300">
    <property type="entry name" value="Aminotrans_IV_CS"/>
</dbReference>
<dbReference type="GO" id="GO:0052656">
    <property type="term" value="F:L-isoleucine-2-oxoglutarate transaminase activity"/>
    <property type="evidence" value="ECO:0007669"/>
    <property type="project" value="RHEA"/>
</dbReference>
<dbReference type="InterPro" id="IPR043132">
    <property type="entry name" value="BCAT-like_C"/>
</dbReference>
<dbReference type="CDD" id="cd01557">
    <property type="entry name" value="BCAT_beta_family"/>
    <property type="match status" value="1"/>
</dbReference>
<dbReference type="Pfam" id="PF01063">
    <property type="entry name" value="Aminotran_4"/>
    <property type="match status" value="1"/>
</dbReference>
<keyword evidence="4 11" id="KW-0028">Amino-acid biosynthesis</keyword>
<dbReference type="SUPFAM" id="SSF56752">
    <property type="entry name" value="D-aminoacid aminotransferase-like PLP-dependent enzymes"/>
    <property type="match status" value="1"/>
</dbReference>
<dbReference type="PIRSF" id="PIRSF006468">
    <property type="entry name" value="BCAT1"/>
    <property type="match status" value="1"/>
</dbReference>
<dbReference type="GO" id="GO:0052654">
    <property type="term" value="F:L-leucine-2-oxoglutarate transaminase activity"/>
    <property type="evidence" value="ECO:0007669"/>
    <property type="project" value="RHEA"/>
</dbReference>
<evidence type="ECO:0000256" key="2">
    <source>
        <dbReference type="ARBA" id="ARBA00009320"/>
    </source>
</evidence>
<dbReference type="GeneID" id="63723476"/>
<dbReference type="GO" id="GO:0009099">
    <property type="term" value="P:L-valine biosynthetic process"/>
    <property type="evidence" value="ECO:0007669"/>
    <property type="project" value="TreeGrafter"/>
</dbReference>
<dbReference type="PANTHER" id="PTHR11825:SF44">
    <property type="entry name" value="BRANCHED-CHAIN-AMINO-ACID AMINOTRANSFERASE"/>
    <property type="match status" value="1"/>
</dbReference>
<dbReference type="RefSeq" id="XP_040673875.1">
    <property type="nucleotide sequence ID" value="XM_040807965.1"/>
</dbReference>
<evidence type="ECO:0000256" key="4">
    <source>
        <dbReference type="ARBA" id="ARBA00022605"/>
    </source>
</evidence>
<dbReference type="VEuPathDB" id="FungiDB:ASPVEDRAFT_144126"/>
<comment type="catalytic activity">
    <reaction evidence="11">
        <text>L-valine + 2-oxoglutarate = 3-methyl-2-oxobutanoate + L-glutamate</text>
        <dbReference type="Rhea" id="RHEA:24813"/>
        <dbReference type="ChEBI" id="CHEBI:11851"/>
        <dbReference type="ChEBI" id="CHEBI:16810"/>
        <dbReference type="ChEBI" id="CHEBI:29985"/>
        <dbReference type="ChEBI" id="CHEBI:57762"/>
        <dbReference type="EC" id="2.6.1.42"/>
    </reaction>
</comment>
<evidence type="ECO:0000256" key="3">
    <source>
        <dbReference type="ARBA" id="ARBA00022576"/>
    </source>
</evidence>
<dbReference type="InterPro" id="IPR033939">
    <property type="entry name" value="BCAT_family"/>
</dbReference>
<protein>
    <recommendedName>
        <fullName evidence="11">Branched-chain-amino-acid aminotransferase</fullName>
        <ecNumber evidence="11">2.6.1.42</ecNumber>
    </recommendedName>
</protein>
<dbReference type="InterPro" id="IPR036038">
    <property type="entry name" value="Aminotransferase-like"/>
</dbReference>
<evidence type="ECO:0000256" key="5">
    <source>
        <dbReference type="ARBA" id="ARBA00022679"/>
    </source>
</evidence>
<evidence type="ECO:0000256" key="11">
    <source>
        <dbReference type="RuleBase" id="RU004517"/>
    </source>
</evidence>
<gene>
    <name evidence="12" type="ORF">ASPVEDRAFT_144126</name>
</gene>
<dbReference type="InterPro" id="IPR043131">
    <property type="entry name" value="BCAT-like_N"/>
</dbReference>
<feature type="modified residue" description="N6-(pyridoxal phosphate)lysine" evidence="8">
    <location>
        <position position="225"/>
    </location>
</feature>
<keyword evidence="5 11" id="KW-0808">Transferase</keyword>
<evidence type="ECO:0000256" key="6">
    <source>
        <dbReference type="ARBA" id="ARBA00022898"/>
    </source>
</evidence>
<dbReference type="InterPro" id="IPR005786">
    <property type="entry name" value="B_amino_transII"/>
</dbReference>
<dbReference type="EMBL" id="KV878139">
    <property type="protein sequence ID" value="OJJ08113.1"/>
    <property type="molecule type" value="Genomic_DNA"/>
</dbReference>
<evidence type="ECO:0000256" key="9">
    <source>
        <dbReference type="RuleBase" id="RU004106"/>
    </source>
</evidence>
<evidence type="ECO:0000313" key="12">
    <source>
        <dbReference type="EMBL" id="OJJ08113.1"/>
    </source>
</evidence>
<keyword evidence="6 10" id="KW-0663">Pyridoxal phosphate</keyword>
<dbReference type="Gene3D" id="3.20.10.10">
    <property type="entry name" value="D-amino Acid Aminotransferase, subunit A, domain 2"/>
    <property type="match status" value="1"/>
</dbReference>
<dbReference type="PROSITE" id="PS00770">
    <property type="entry name" value="AA_TRANSFER_CLASS_4"/>
    <property type="match status" value="1"/>
</dbReference>
<evidence type="ECO:0000313" key="13">
    <source>
        <dbReference type="Proteomes" id="UP000184073"/>
    </source>
</evidence>
<accession>A0A1L9Q2X0</accession>
<proteinExistence type="inferred from homology"/>
<dbReference type="OrthoDB" id="1732691at2759"/>
<comment type="catalytic activity">
    <reaction evidence="11">
        <text>L-isoleucine + 2-oxoglutarate = (S)-3-methyl-2-oxopentanoate + L-glutamate</text>
        <dbReference type="Rhea" id="RHEA:24801"/>
        <dbReference type="ChEBI" id="CHEBI:16810"/>
        <dbReference type="ChEBI" id="CHEBI:29985"/>
        <dbReference type="ChEBI" id="CHEBI:35146"/>
        <dbReference type="ChEBI" id="CHEBI:58045"/>
        <dbReference type="EC" id="2.6.1.42"/>
    </reaction>
</comment>
<name>A0A1L9Q2X0_ASPVE</name>
<comment type="similarity">
    <text evidence="2 9">Belongs to the class-IV pyridoxal-phosphate-dependent aminotransferase family.</text>
</comment>
<dbReference type="GO" id="GO:0052655">
    <property type="term" value="F:L-valine-2-oxoglutarate transaminase activity"/>
    <property type="evidence" value="ECO:0007669"/>
    <property type="project" value="RHEA"/>
</dbReference>
<dbReference type="Gene3D" id="3.30.470.10">
    <property type="match status" value="1"/>
</dbReference>
<dbReference type="FunFam" id="3.20.10.10:FF:000004">
    <property type="entry name" value="Branched-chain-amino-acid aminotransferase"/>
    <property type="match status" value="1"/>
</dbReference>
<keyword evidence="13" id="KW-1185">Reference proteome</keyword>
<dbReference type="STRING" id="1036611.A0A1L9Q2X0"/>
<keyword evidence="3 11" id="KW-0032">Aminotransferase</keyword>
<evidence type="ECO:0000256" key="10">
    <source>
        <dbReference type="RuleBase" id="RU004516"/>
    </source>
</evidence>
<reference evidence="13" key="1">
    <citation type="journal article" date="2017" name="Genome Biol.">
        <title>Comparative genomics reveals high biological diversity and specific adaptations in the industrially and medically important fungal genus Aspergillus.</title>
        <authorList>
            <person name="de Vries R.P."/>
            <person name="Riley R."/>
            <person name="Wiebenga A."/>
            <person name="Aguilar-Osorio G."/>
            <person name="Amillis S."/>
            <person name="Uchima C.A."/>
            <person name="Anderluh G."/>
            <person name="Asadollahi M."/>
            <person name="Askin M."/>
            <person name="Barry K."/>
            <person name="Battaglia E."/>
            <person name="Bayram O."/>
            <person name="Benocci T."/>
            <person name="Braus-Stromeyer S.A."/>
            <person name="Caldana C."/>
            <person name="Canovas D."/>
            <person name="Cerqueira G.C."/>
            <person name="Chen F."/>
            <person name="Chen W."/>
            <person name="Choi C."/>
            <person name="Clum A."/>
            <person name="Dos Santos R.A."/>
            <person name="Damasio A.R."/>
            <person name="Diallinas G."/>
            <person name="Emri T."/>
            <person name="Fekete E."/>
            <person name="Flipphi M."/>
            <person name="Freyberg S."/>
            <person name="Gallo A."/>
            <person name="Gournas C."/>
            <person name="Habgood R."/>
            <person name="Hainaut M."/>
            <person name="Harispe M.L."/>
            <person name="Henrissat B."/>
            <person name="Hilden K.S."/>
            <person name="Hope R."/>
            <person name="Hossain A."/>
            <person name="Karabika E."/>
            <person name="Karaffa L."/>
            <person name="Karanyi Z."/>
            <person name="Krasevec N."/>
            <person name="Kuo A."/>
            <person name="Kusch H."/>
            <person name="LaButti K."/>
            <person name="Lagendijk E.L."/>
            <person name="Lapidus A."/>
            <person name="Levasseur A."/>
            <person name="Lindquist E."/>
            <person name="Lipzen A."/>
            <person name="Logrieco A.F."/>
            <person name="MacCabe A."/>
            <person name="Maekelae M.R."/>
            <person name="Malavazi I."/>
            <person name="Melin P."/>
            <person name="Meyer V."/>
            <person name="Mielnichuk N."/>
            <person name="Miskei M."/>
            <person name="Molnar A.P."/>
            <person name="Mule G."/>
            <person name="Ngan C.Y."/>
            <person name="Orejas M."/>
            <person name="Orosz E."/>
            <person name="Ouedraogo J.P."/>
            <person name="Overkamp K.M."/>
            <person name="Park H.-S."/>
            <person name="Perrone G."/>
            <person name="Piumi F."/>
            <person name="Punt P.J."/>
            <person name="Ram A.F."/>
            <person name="Ramon A."/>
            <person name="Rauscher S."/>
            <person name="Record E."/>
            <person name="Riano-Pachon D.M."/>
            <person name="Robert V."/>
            <person name="Roehrig J."/>
            <person name="Ruller R."/>
            <person name="Salamov A."/>
            <person name="Salih N.S."/>
            <person name="Samson R.A."/>
            <person name="Sandor E."/>
            <person name="Sanguinetti M."/>
            <person name="Schuetze T."/>
            <person name="Sepcic K."/>
            <person name="Shelest E."/>
            <person name="Sherlock G."/>
            <person name="Sophianopoulou V."/>
            <person name="Squina F.M."/>
            <person name="Sun H."/>
            <person name="Susca A."/>
            <person name="Todd R.B."/>
            <person name="Tsang A."/>
            <person name="Unkles S.E."/>
            <person name="van de Wiele N."/>
            <person name="van Rossen-Uffink D."/>
            <person name="Oliveira J.V."/>
            <person name="Vesth T.C."/>
            <person name="Visser J."/>
            <person name="Yu J.-H."/>
            <person name="Zhou M."/>
            <person name="Andersen M.R."/>
            <person name="Archer D.B."/>
            <person name="Baker S.E."/>
            <person name="Benoit I."/>
            <person name="Brakhage A.A."/>
            <person name="Braus G.H."/>
            <person name="Fischer R."/>
            <person name="Frisvad J.C."/>
            <person name="Goldman G.H."/>
            <person name="Houbraken J."/>
            <person name="Oakley B."/>
            <person name="Pocsi I."/>
            <person name="Scazzocchio C."/>
            <person name="Seiboth B."/>
            <person name="vanKuyk P.A."/>
            <person name="Wortman J."/>
            <person name="Dyer P.S."/>
            <person name="Grigoriev I.V."/>
        </authorList>
    </citation>
    <scope>NUCLEOTIDE SEQUENCE [LARGE SCALE GENOMIC DNA]</scope>
    <source>
        <strain evidence="13">CBS 583.65</strain>
    </source>
</reference>
<comment type="catalytic activity">
    <reaction evidence="11">
        <text>L-leucine + 2-oxoglutarate = 4-methyl-2-oxopentanoate + L-glutamate</text>
        <dbReference type="Rhea" id="RHEA:18321"/>
        <dbReference type="ChEBI" id="CHEBI:16810"/>
        <dbReference type="ChEBI" id="CHEBI:17865"/>
        <dbReference type="ChEBI" id="CHEBI:29985"/>
        <dbReference type="ChEBI" id="CHEBI:57427"/>
        <dbReference type="EC" id="2.6.1.42"/>
    </reaction>
</comment>
<sequence length="395" mass="44043">MARLLYRRWHLPALARRHYSSPSQLLRIEKTQSPKPQPNPSELQFGRSFTGKYPSDSKYHILKLEWTTTQGWSDAQITPYDTLRLDPASCVLHYAFTCFEGMKAYKDPHGNARLLRPEKNLARLNRSAARLALPIFDESRVLEFLAKYVDLEKRFIPHLPGHSLYLRPTLLGTDASISVSRPRSAMLFVIASPMGDYFANGMKAVTLQATRSPVRAWPGGVGEFKVGGNYAPSIVPQEEAAEAGCEQNLWLLADRERGEEFVTEAGTMNLFVVWANPSTGKKELVTPPLDGTILPGVTRMSILELARERLAGPGLEVVERRITMGELAAASKEGRLLEVFGAGTAVVVSPVRSIRWGDQIISCGLQEGQEAGPLSLQMKTWLEEVQYGLVEHSWR</sequence>
<evidence type="ECO:0000256" key="8">
    <source>
        <dbReference type="PIRSR" id="PIRSR006468-1"/>
    </source>
</evidence>
<dbReference type="PANTHER" id="PTHR11825">
    <property type="entry name" value="SUBGROUP IIII AMINOTRANSFERASE"/>
    <property type="match status" value="1"/>
</dbReference>
<dbReference type="GO" id="GO:0005739">
    <property type="term" value="C:mitochondrion"/>
    <property type="evidence" value="ECO:0007669"/>
    <property type="project" value="TreeGrafter"/>
</dbReference>
<dbReference type="GO" id="GO:0009098">
    <property type="term" value="P:L-leucine biosynthetic process"/>
    <property type="evidence" value="ECO:0007669"/>
    <property type="project" value="TreeGrafter"/>
</dbReference>
<organism evidence="12 13">
    <name type="scientific">Aspergillus versicolor CBS 583.65</name>
    <dbReference type="NCBI Taxonomy" id="1036611"/>
    <lineage>
        <taxon>Eukaryota</taxon>
        <taxon>Fungi</taxon>
        <taxon>Dikarya</taxon>
        <taxon>Ascomycota</taxon>
        <taxon>Pezizomycotina</taxon>
        <taxon>Eurotiomycetes</taxon>
        <taxon>Eurotiomycetidae</taxon>
        <taxon>Eurotiales</taxon>
        <taxon>Aspergillaceae</taxon>
        <taxon>Aspergillus</taxon>
        <taxon>Aspergillus subgen. Nidulantes</taxon>
    </lineage>
</organism>